<proteinExistence type="predicted"/>
<keyword evidence="2" id="KW-1185">Reference proteome</keyword>
<dbReference type="AlphaFoldDB" id="A0A834ZK84"/>
<reference evidence="1 2" key="1">
    <citation type="submission" date="2020-04" db="EMBL/GenBank/DDBJ databases">
        <title>Plant Genome Project.</title>
        <authorList>
            <person name="Zhang R.-G."/>
        </authorList>
    </citation>
    <scope>NUCLEOTIDE SEQUENCE [LARGE SCALE GENOMIC DNA]</scope>
    <source>
        <strain evidence="1">YNK0</strain>
        <tissue evidence="1">Leaf</tissue>
    </source>
</reference>
<comment type="caution">
    <text evidence="1">The sequence shown here is derived from an EMBL/GenBank/DDBJ whole genome shotgun (WGS) entry which is preliminary data.</text>
</comment>
<dbReference type="Gene3D" id="1.25.10.10">
    <property type="entry name" value="Leucine-rich Repeat Variant"/>
    <property type="match status" value="1"/>
</dbReference>
<dbReference type="InterPro" id="IPR016024">
    <property type="entry name" value="ARM-type_fold"/>
</dbReference>
<dbReference type="PANTHER" id="PTHR46700">
    <property type="entry name" value="ARM REPEAT SUPERFAMILY PROTEIN"/>
    <property type="match status" value="1"/>
</dbReference>
<evidence type="ECO:0000313" key="2">
    <source>
        <dbReference type="Proteomes" id="UP000655225"/>
    </source>
</evidence>
<dbReference type="OMA" id="DSTEMKC"/>
<name>A0A834ZK84_TETSI</name>
<dbReference type="OrthoDB" id="777117at2759"/>
<dbReference type="Proteomes" id="UP000655225">
    <property type="component" value="Unassembled WGS sequence"/>
</dbReference>
<organism evidence="1 2">
    <name type="scientific">Tetracentron sinense</name>
    <name type="common">Spur-leaf</name>
    <dbReference type="NCBI Taxonomy" id="13715"/>
    <lineage>
        <taxon>Eukaryota</taxon>
        <taxon>Viridiplantae</taxon>
        <taxon>Streptophyta</taxon>
        <taxon>Embryophyta</taxon>
        <taxon>Tracheophyta</taxon>
        <taxon>Spermatophyta</taxon>
        <taxon>Magnoliopsida</taxon>
        <taxon>Trochodendrales</taxon>
        <taxon>Trochodendraceae</taxon>
        <taxon>Tetracentron</taxon>
    </lineage>
</organism>
<dbReference type="PANTHER" id="PTHR46700:SF2">
    <property type="entry name" value="ARM REPEAT SUPERFAMILY PROTEIN"/>
    <property type="match status" value="1"/>
</dbReference>
<protein>
    <recommendedName>
        <fullName evidence="3">U-box domain-containing protein 7</fullName>
    </recommendedName>
</protein>
<evidence type="ECO:0000313" key="1">
    <source>
        <dbReference type="EMBL" id="KAF8409019.1"/>
    </source>
</evidence>
<dbReference type="SUPFAM" id="SSF48371">
    <property type="entry name" value="ARM repeat"/>
    <property type="match status" value="1"/>
</dbReference>
<dbReference type="EMBL" id="JABCRI010000003">
    <property type="protein sequence ID" value="KAF8409019.1"/>
    <property type="molecule type" value="Genomic_DNA"/>
</dbReference>
<evidence type="ECO:0008006" key="3">
    <source>
        <dbReference type="Google" id="ProtNLM"/>
    </source>
</evidence>
<dbReference type="InterPro" id="IPR011989">
    <property type="entry name" value="ARM-like"/>
</dbReference>
<gene>
    <name evidence="1" type="ORF">HHK36_005090</name>
</gene>
<sequence length="420" mass="47186">MSDSSPWFSYRTKFRFFARIRRFLQIKTASKCTRSLDRFDEPRIKEETKEEVEMEIETEEDLIHVLQRSVKQLHFGSWEEKEIAAKEIKRLARDDLKTRKSLAALGVILSLVSMVDSEVLDRRRLALQALIELANGTYTNKAMMVDAGILSTLPENVNAIDESTRNEFAVLLLSISSLANTQFPISSLEILPFLVGILDSNANIEAKEACLGSLYNLSTMLDNVGPLISNGVVHTLLRLSLVKEASEKALATLGNLVVTVTAKKAIENDPMVPECLIQIMTWEEKPKCQELTIYILMILAHQSSVQRKKMAQLGIVHVLLEVALLGSHLAQKRALKILQWFKEERQTRVAAHSGPQTGRDVFGLPINYTETQEGKKMMKKMVKQSLDKNMELIMKRANAAGDSSKLRALVISSSSKSLPY</sequence>
<accession>A0A834ZK84</accession>